<dbReference type="AlphaFoldDB" id="E1YHY8"/>
<gene>
    <name evidence="2" type="ORF">N47_D30660</name>
</gene>
<proteinExistence type="predicted"/>
<dbReference type="EMBL" id="FR695874">
    <property type="protein sequence ID" value="CBX30257.1"/>
    <property type="molecule type" value="Genomic_DNA"/>
</dbReference>
<reference evidence="2" key="1">
    <citation type="journal article" date="2011" name="Environ. Microbiol.">
        <title>Genomic insights into the metabolic potential of the polycyclic aromatic hydrocarbon degrading sulfate-reducing Deltaproteobacterium N47.</title>
        <authorList>
            <person name="Bergmann F."/>
            <person name="Selesi D."/>
            <person name="Weinmaier T."/>
            <person name="Tischler P."/>
            <person name="Rattei T."/>
            <person name="Meckenstock R.U."/>
        </authorList>
    </citation>
    <scope>NUCLEOTIDE SEQUENCE</scope>
</reference>
<accession>E1YHY8</accession>
<protein>
    <submittedName>
        <fullName evidence="2">Uncharacterized protein</fullName>
    </submittedName>
</protein>
<feature type="region of interest" description="Disordered" evidence="1">
    <location>
        <begin position="37"/>
        <end position="57"/>
    </location>
</feature>
<evidence type="ECO:0000256" key="1">
    <source>
        <dbReference type="SAM" id="MobiDB-lite"/>
    </source>
</evidence>
<name>E1YHY8_9BACT</name>
<sequence>MVAKYLFYRKKVGTTASIRPMTKAAIRAPIILTLSSPGTMNHIGRPEHTRSTASPMA</sequence>
<evidence type="ECO:0000313" key="2">
    <source>
        <dbReference type="EMBL" id="CBX30257.1"/>
    </source>
</evidence>
<organism evidence="2">
    <name type="scientific">uncultured Desulfobacterium sp</name>
    <dbReference type="NCBI Taxonomy" id="201089"/>
    <lineage>
        <taxon>Bacteria</taxon>
        <taxon>Pseudomonadati</taxon>
        <taxon>Thermodesulfobacteriota</taxon>
        <taxon>Desulfobacteria</taxon>
        <taxon>Desulfobacterales</taxon>
        <taxon>Desulfobacteriaceae</taxon>
        <taxon>Desulfobacterium</taxon>
        <taxon>environmental samples</taxon>
    </lineage>
</organism>